<organism evidence="1 2">
    <name type="scientific">Dreissena polymorpha</name>
    <name type="common">Zebra mussel</name>
    <name type="synonym">Mytilus polymorpha</name>
    <dbReference type="NCBI Taxonomy" id="45954"/>
    <lineage>
        <taxon>Eukaryota</taxon>
        <taxon>Metazoa</taxon>
        <taxon>Spiralia</taxon>
        <taxon>Lophotrochozoa</taxon>
        <taxon>Mollusca</taxon>
        <taxon>Bivalvia</taxon>
        <taxon>Autobranchia</taxon>
        <taxon>Heteroconchia</taxon>
        <taxon>Euheterodonta</taxon>
        <taxon>Imparidentia</taxon>
        <taxon>Neoheterodontei</taxon>
        <taxon>Myida</taxon>
        <taxon>Dreissenoidea</taxon>
        <taxon>Dreissenidae</taxon>
        <taxon>Dreissena</taxon>
    </lineage>
</organism>
<dbReference type="Proteomes" id="UP000828390">
    <property type="component" value="Unassembled WGS sequence"/>
</dbReference>
<sequence length="152" mass="16845">MLLVHFLARCESAEWISQFMKVSDAIKMPYVKMSSLSASKLACAALCRDDCLFLKYEDNGSGSGTCDLYNLRDEIYDRLKFVNGSNLERVDVGAFFLEGFGGWRLGADRLCGKAGSGPRGVGALEWGLRALHTGNCEKKQLPSSTDEREQLY</sequence>
<keyword evidence="2" id="KW-1185">Reference proteome</keyword>
<name>A0A9D4EN71_DREPO</name>
<evidence type="ECO:0000313" key="2">
    <source>
        <dbReference type="Proteomes" id="UP000828390"/>
    </source>
</evidence>
<gene>
    <name evidence="1" type="ORF">DPMN_161723</name>
</gene>
<dbReference type="AlphaFoldDB" id="A0A9D4EN71"/>
<evidence type="ECO:0000313" key="1">
    <source>
        <dbReference type="EMBL" id="KAH3783774.1"/>
    </source>
</evidence>
<dbReference type="EMBL" id="JAIWYP010000008">
    <property type="protein sequence ID" value="KAH3783774.1"/>
    <property type="molecule type" value="Genomic_DNA"/>
</dbReference>
<comment type="caution">
    <text evidence="1">The sequence shown here is derived from an EMBL/GenBank/DDBJ whole genome shotgun (WGS) entry which is preliminary data.</text>
</comment>
<proteinExistence type="predicted"/>
<accession>A0A9D4EN71</accession>
<reference evidence="1" key="1">
    <citation type="journal article" date="2019" name="bioRxiv">
        <title>The Genome of the Zebra Mussel, Dreissena polymorpha: A Resource for Invasive Species Research.</title>
        <authorList>
            <person name="McCartney M.A."/>
            <person name="Auch B."/>
            <person name="Kono T."/>
            <person name="Mallez S."/>
            <person name="Zhang Y."/>
            <person name="Obille A."/>
            <person name="Becker A."/>
            <person name="Abrahante J.E."/>
            <person name="Garbe J."/>
            <person name="Badalamenti J.P."/>
            <person name="Herman A."/>
            <person name="Mangelson H."/>
            <person name="Liachko I."/>
            <person name="Sullivan S."/>
            <person name="Sone E.D."/>
            <person name="Koren S."/>
            <person name="Silverstein K.A.T."/>
            <person name="Beckman K.B."/>
            <person name="Gohl D.M."/>
        </authorList>
    </citation>
    <scope>NUCLEOTIDE SEQUENCE</scope>
    <source>
        <strain evidence="1">Duluth1</strain>
        <tissue evidence="1">Whole animal</tissue>
    </source>
</reference>
<reference evidence="1" key="2">
    <citation type="submission" date="2020-11" db="EMBL/GenBank/DDBJ databases">
        <authorList>
            <person name="McCartney M.A."/>
            <person name="Auch B."/>
            <person name="Kono T."/>
            <person name="Mallez S."/>
            <person name="Becker A."/>
            <person name="Gohl D.M."/>
            <person name="Silverstein K.A.T."/>
            <person name="Koren S."/>
            <person name="Bechman K.B."/>
            <person name="Herman A."/>
            <person name="Abrahante J.E."/>
            <person name="Garbe J."/>
        </authorList>
    </citation>
    <scope>NUCLEOTIDE SEQUENCE</scope>
    <source>
        <strain evidence="1">Duluth1</strain>
        <tissue evidence="1">Whole animal</tissue>
    </source>
</reference>
<protein>
    <submittedName>
        <fullName evidence="1">Uncharacterized protein</fullName>
    </submittedName>
</protein>